<dbReference type="AlphaFoldDB" id="A0AAN5DAB0"/>
<proteinExistence type="predicted"/>
<sequence>SWSASRNSFLAPSTTAQLCGGLFLTSSDLLIGIIDLFAGWHQFFPRIVDYFSRRSHQIFILLRFLFALITLCCFADTVIIVIIRNRIPQPIQEIISFLRLFCHFQLFGDFNLLLLPVAKWYQRDNSEYREGKKKKWEHSTTQEDDHDTNGRTHSLINYLHL</sequence>
<comment type="caution">
    <text evidence="3">The sequence shown here is derived from an EMBL/GenBank/DDBJ whole genome shotgun (WGS) entry which is preliminary data.</text>
</comment>
<dbReference type="Proteomes" id="UP001328107">
    <property type="component" value="Unassembled WGS sequence"/>
</dbReference>
<feature type="region of interest" description="Disordered" evidence="1">
    <location>
        <begin position="132"/>
        <end position="151"/>
    </location>
</feature>
<reference evidence="4" key="1">
    <citation type="submission" date="2022-10" db="EMBL/GenBank/DDBJ databases">
        <title>Genome assembly of Pristionchus species.</title>
        <authorList>
            <person name="Yoshida K."/>
            <person name="Sommer R.J."/>
        </authorList>
    </citation>
    <scope>NUCLEOTIDE SEQUENCE [LARGE SCALE GENOMIC DNA]</scope>
    <source>
        <strain evidence="4">RS5460</strain>
    </source>
</reference>
<gene>
    <name evidence="3" type="ORF">PMAYCL1PPCAC_29531</name>
</gene>
<evidence type="ECO:0000256" key="2">
    <source>
        <dbReference type="SAM" id="Phobius"/>
    </source>
</evidence>
<evidence type="ECO:0000313" key="4">
    <source>
        <dbReference type="Proteomes" id="UP001328107"/>
    </source>
</evidence>
<keyword evidence="2" id="KW-0472">Membrane</keyword>
<feature type="non-terminal residue" evidence="3">
    <location>
        <position position="1"/>
    </location>
</feature>
<keyword evidence="2" id="KW-0812">Transmembrane</keyword>
<accession>A0AAN5DAB0</accession>
<organism evidence="3 4">
    <name type="scientific">Pristionchus mayeri</name>
    <dbReference type="NCBI Taxonomy" id="1317129"/>
    <lineage>
        <taxon>Eukaryota</taxon>
        <taxon>Metazoa</taxon>
        <taxon>Ecdysozoa</taxon>
        <taxon>Nematoda</taxon>
        <taxon>Chromadorea</taxon>
        <taxon>Rhabditida</taxon>
        <taxon>Rhabditina</taxon>
        <taxon>Diplogasteromorpha</taxon>
        <taxon>Diplogasteroidea</taxon>
        <taxon>Neodiplogasteridae</taxon>
        <taxon>Pristionchus</taxon>
    </lineage>
</organism>
<name>A0AAN5DAB0_9BILA</name>
<dbReference type="EMBL" id="BTRK01000006">
    <property type="protein sequence ID" value="GMR59336.1"/>
    <property type="molecule type" value="Genomic_DNA"/>
</dbReference>
<feature type="transmembrane region" description="Helical" evidence="2">
    <location>
        <begin position="20"/>
        <end position="40"/>
    </location>
</feature>
<feature type="compositionally biased region" description="Basic and acidic residues" evidence="1">
    <location>
        <begin position="137"/>
        <end position="150"/>
    </location>
</feature>
<evidence type="ECO:0000256" key="1">
    <source>
        <dbReference type="SAM" id="MobiDB-lite"/>
    </source>
</evidence>
<feature type="non-terminal residue" evidence="3">
    <location>
        <position position="161"/>
    </location>
</feature>
<keyword evidence="2" id="KW-1133">Transmembrane helix</keyword>
<protein>
    <submittedName>
        <fullName evidence="3">Uncharacterized protein</fullName>
    </submittedName>
</protein>
<evidence type="ECO:0000313" key="3">
    <source>
        <dbReference type="EMBL" id="GMR59336.1"/>
    </source>
</evidence>
<keyword evidence="4" id="KW-1185">Reference proteome</keyword>
<feature type="transmembrane region" description="Helical" evidence="2">
    <location>
        <begin position="60"/>
        <end position="83"/>
    </location>
</feature>